<evidence type="ECO:0000313" key="3">
    <source>
        <dbReference type="Proteomes" id="UP001458880"/>
    </source>
</evidence>
<sequence>MMDARDSDKAKTVDLLGGLEGKEPLNSQQPSLKRELDSIDDFEHLEHDISPLKEVAKVSSGHDHTTREFLEKINKGVADSAENVASKLADDASNFDPLRKDGLFDKTASAVAMDSNLLELANTFPDRKEADAKLDKFLSEISSISPGPTEKQLKENIKEKIEDVKSASQNFMDMERGPVFHHDPSPVISSTHDIIERFTDSEPEDDFKPSKEDLSKIKDNDNVKTDMFKDFDDFELPKASAPILEPQKVQEIKINDSVKVPEIPAPKQPPLEPIVKEVPVKIPEPIKSEPVVRPAKEPVKIETSKPVSEPASKKDLDVKKKPEIPIKIESKPKTQAEAMFCKMGLGKSISLFIKLFFFD</sequence>
<name>A0AAW1L5A1_POPJA</name>
<dbReference type="Proteomes" id="UP001458880">
    <property type="component" value="Unassembled WGS sequence"/>
</dbReference>
<feature type="compositionally biased region" description="Basic and acidic residues" evidence="1">
    <location>
        <begin position="294"/>
        <end position="303"/>
    </location>
</feature>
<reference evidence="2 3" key="1">
    <citation type="journal article" date="2024" name="BMC Genomics">
        <title>De novo assembly and annotation of Popillia japonica's genome with initial clues to its potential as an invasive pest.</title>
        <authorList>
            <person name="Cucini C."/>
            <person name="Boschi S."/>
            <person name="Funari R."/>
            <person name="Cardaioli E."/>
            <person name="Iannotti N."/>
            <person name="Marturano G."/>
            <person name="Paoli F."/>
            <person name="Bruttini M."/>
            <person name="Carapelli A."/>
            <person name="Frati F."/>
            <person name="Nardi F."/>
        </authorList>
    </citation>
    <scope>NUCLEOTIDE SEQUENCE [LARGE SCALE GENOMIC DNA]</scope>
    <source>
        <strain evidence="2">DMR45628</strain>
    </source>
</reference>
<comment type="caution">
    <text evidence="2">The sequence shown here is derived from an EMBL/GenBank/DDBJ whole genome shotgun (WGS) entry which is preliminary data.</text>
</comment>
<organism evidence="2 3">
    <name type="scientific">Popillia japonica</name>
    <name type="common">Japanese beetle</name>
    <dbReference type="NCBI Taxonomy" id="7064"/>
    <lineage>
        <taxon>Eukaryota</taxon>
        <taxon>Metazoa</taxon>
        <taxon>Ecdysozoa</taxon>
        <taxon>Arthropoda</taxon>
        <taxon>Hexapoda</taxon>
        <taxon>Insecta</taxon>
        <taxon>Pterygota</taxon>
        <taxon>Neoptera</taxon>
        <taxon>Endopterygota</taxon>
        <taxon>Coleoptera</taxon>
        <taxon>Polyphaga</taxon>
        <taxon>Scarabaeiformia</taxon>
        <taxon>Scarabaeidae</taxon>
        <taxon>Rutelinae</taxon>
        <taxon>Popillia</taxon>
    </lineage>
</organism>
<feature type="region of interest" description="Disordered" evidence="1">
    <location>
        <begin position="1"/>
        <end position="33"/>
    </location>
</feature>
<accession>A0AAW1L5A1</accession>
<protein>
    <submittedName>
        <fullName evidence="2">Uncharacterized protein</fullName>
    </submittedName>
</protein>
<feature type="region of interest" description="Disordered" evidence="1">
    <location>
        <begin position="292"/>
        <end position="318"/>
    </location>
</feature>
<dbReference type="AlphaFoldDB" id="A0AAW1L5A1"/>
<feature type="compositionally biased region" description="Basic and acidic residues" evidence="1">
    <location>
        <begin position="1"/>
        <end position="12"/>
    </location>
</feature>
<evidence type="ECO:0000313" key="2">
    <source>
        <dbReference type="EMBL" id="KAK9730024.1"/>
    </source>
</evidence>
<keyword evidence="3" id="KW-1185">Reference proteome</keyword>
<evidence type="ECO:0000256" key="1">
    <source>
        <dbReference type="SAM" id="MobiDB-lite"/>
    </source>
</evidence>
<proteinExistence type="predicted"/>
<gene>
    <name evidence="2" type="ORF">QE152_g15565</name>
</gene>
<dbReference type="EMBL" id="JASPKY010000154">
    <property type="protein sequence ID" value="KAK9730024.1"/>
    <property type="molecule type" value="Genomic_DNA"/>
</dbReference>